<sequence length="122" mass="14221">MNRLLILIFFMVITLYANGQSKSDFVKKWNIEGYIYLGMTFAPEEHEKNDYIHFLNDGTFNSAEAGKIEKGTWEWKADEKTMYLSQSEETLALKVVKVKEDELILLIEEDGESIKIKYKRSA</sequence>
<comment type="caution">
    <text evidence="1">The sequence shown here is derived from an EMBL/GenBank/DDBJ whole genome shotgun (WGS) entry which is preliminary data.</text>
</comment>
<evidence type="ECO:0000313" key="1">
    <source>
        <dbReference type="EMBL" id="MDN5202731.1"/>
    </source>
</evidence>
<name>A0ABT8KPQ4_9BACT</name>
<proteinExistence type="predicted"/>
<dbReference type="RefSeq" id="WP_346752753.1">
    <property type="nucleotide sequence ID" value="NZ_JAUJEA010000005.1"/>
</dbReference>
<organism evidence="1 2">
    <name type="scientific">Splendidivirga corallicola</name>
    <dbReference type="NCBI Taxonomy" id="3051826"/>
    <lineage>
        <taxon>Bacteria</taxon>
        <taxon>Pseudomonadati</taxon>
        <taxon>Bacteroidota</taxon>
        <taxon>Cytophagia</taxon>
        <taxon>Cytophagales</taxon>
        <taxon>Splendidivirgaceae</taxon>
        <taxon>Splendidivirga</taxon>
    </lineage>
</organism>
<gene>
    <name evidence="1" type="ORF">QQ008_15185</name>
</gene>
<evidence type="ECO:0000313" key="2">
    <source>
        <dbReference type="Proteomes" id="UP001172082"/>
    </source>
</evidence>
<reference evidence="1" key="1">
    <citation type="submission" date="2023-06" db="EMBL/GenBank/DDBJ databases">
        <title>Genomic of Parafulvivirga corallium.</title>
        <authorList>
            <person name="Wang G."/>
        </authorList>
    </citation>
    <scope>NUCLEOTIDE SEQUENCE</scope>
    <source>
        <strain evidence="1">BMA10</strain>
    </source>
</reference>
<protein>
    <recommendedName>
        <fullName evidence="3">Lipocalin-like domain-containing protein</fullName>
    </recommendedName>
</protein>
<dbReference type="EMBL" id="JAUJEA010000005">
    <property type="protein sequence ID" value="MDN5202731.1"/>
    <property type="molecule type" value="Genomic_DNA"/>
</dbReference>
<dbReference type="Proteomes" id="UP001172082">
    <property type="component" value="Unassembled WGS sequence"/>
</dbReference>
<accession>A0ABT8KPQ4</accession>
<keyword evidence="2" id="KW-1185">Reference proteome</keyword>
<evidence type="ECO:0008006" key="3">
    <source>
        <dbReference type="Google" id="ProtNLM"/>
    </source>
</evidence>